<dbReference type="Pfam" id="PF01424">
    <property type="entry name" value="R3H"/>
    <property type="match status" value="1"/>
</dbReference>
<evidence type="ECO:0000256" key="1">
    <source>
        <dbReference type="ARBA" id="ARBA00022553"/>
    </source>
</evidence>
<proteinExistence type="predicted"/>
<dbReference type="GO" id="GO:0003676">
    <property type="term" value="F:nucleic acid binding"/>
    <property type="evidence" value="ECO:0007669"/>
    <property type="project" value="UniProtKB-UniRule"/>
</dbReference>
<feature type="region of interest" description="Disordered" evidence="2">
    <location>
        <begin position="183"/>
        <end position="215"/>
    </location>
</feature>
<organism evidence="4">
    <name type="scientific">Rhizophora mucronata</name>
    <name type="common">Asiatic mangrove</name>
    <dbReference type="NCBI Taxonomy" id="61149"/>
    <lineage>
        <taxon>Eukaryota</taxon>
        <taxon>Viridiplantae</taxon>
        <taxon>Streptophyta</taxon>
        <taxon>Embryophyta</taxon>
        <taxon>Tracheophyta</taxon>
        <taxon>Spermatophyta</taxon>
        <taxon>Magnoliopsida</taxon>
        <taxon>eudicotyledons</taxon>
        <taxon>Gunneridae</taxon>
        <taxon>Pentapetalae</taxon>
        <taxon>rosids</taxon>
        <taxon>fabids</taxon>
        <taxon>Malpighiales</taxon>
        <taxon>Rhizophoraceae</taxon>
        <taxon>Rhizophora</taxon>
    </lineage>
</organism>
<dbReference type="PANTHER" id="PTHR15672">
    <property type="entry name" value="CAMP-REGULATED PHOSPHOPROTEIN 21 RELATED R3H DOMAIN CONTAINING PROTEIN"/>
    <property type="match status" value="1"/>
</dbReference>
<feature type="compositionally biased region" description="Basic and acidic residues" evidence="2">
    <location>
        <begin position="188"/>
        <end position="200"/>
    </location>
</feature>
<dbReference type="SUPFAM" id="SSF82708">
    <property type="entry name" value="R3H domain"/>
    <property type="match status" value="1"/>
</dbReference>
<dbReference type="InterPro" id="IPR001374">
    <property type="entry name" value="R3H_dom"/>
</dbReference>
<dbReference type="InterPro" id="IPR036867">
    <property type="entry name" value="R3H_dom_sf"/>
</dbReference>
<sequence>MSLTQFAMVEELAFLVKDNLPCKHLVLSMEEALINFLEDTNSSSDSALELEPMNPYNRLLLHRLADIFGFAHCSVGEGDNRHLILERSPETSVPSILVRDILFECEEHDSPASHHLLRRKDAPMVSRSNPSSSYLIEEREAAYLVARDRIFSVDEGEMRETVEQRPRSVPVVARRMIAHALGKRMNSLRKDDTGDGKGDDMPINELNTEDKDKIDDNSSLEAFQGTICLPAKNDNDSGKPNSYPKTGSISLGQTGSISLGQKHPTQKPGANCNQINVAQNRTSRSGTDHLKREHVGAAKRMFTHALGLQPARSGSLTRQ</sequence>
<dbReference type="InterPro" id="IPR024771">
    <property type="entry name" value="SUZ"/>
</dbReference>
<dbReference type="PANTHER" id="PTHR15672:SF25">
    <property type="entry name" value="OS01G0100600 PROTEIN"/>
    <property type="match status" value="1"/>
</dbReference>
<evidence type="ECO:0000256" key="2">
    <source>
        <dbReference type="SAM" id="MobiDB-lite"/>
    </source>
</evidence>
<reference evidence="4" key="1">
    <citation type="submission" date="2018-02" db="EMBL/GenBank/DDBJ databases">
        <title>Rhizophora mucronata_Transcriptome.</title>
        <authorList>
            <person name="Meera S.P."/>
            <person name="Sreeshan A."/>
            <person name="Augustine A."/>
        </authorList>
    </citation>
    <scope>NUCLEOTIDE SEQUENCE</scope>
    <source>
        <tissue evidence="4">Leaf</tissue>
    </source>
</reference>
<name>A0A2P2KSQ1_RHIMU</name>
<accession>A0A2P2KSQ1</accession>
<feature type="compositionally biased region" description="Polar residues" evidence="2">
    <location>
        <begin position="238"/>
        <end position="259"/>
    </location>
</feature>
<dbReference type="PROSITE" id="PS51061">
    <property type="entry name" value="R3H"/>
    <property type="match status" value="1"/>
</dbReference>
<protein>
    <submittedName>
        <fullName evidence="4">R3H domain-containing protein 1-like</fullName>
    </submittedName>
</protein>
<dbReference type="EMBL" id="GGEC01028266">
    <property type="protein sequence ID" value="MBX08750.1"/>
    <property type="molecule type" value="Transcribed_RNA"/>
</dbReference>
<feature type="region of interest" description="Disordered" evidence="2">
    <location>
        <begin position="229"/>
        <end position="272"/>
    </location>
</feature>
<dbReference type="Pfam" id="PF12752">
    <property type="entry name" value="SUZ"/>
    <property type="match status" value="1"/>
</dbReference>
<dbReference type="SMART" id="SM00393">
    <property type="entry name" value="R3H"/>
    <property type="match status" value="1"/>
</dbReference>
<evidence type="ECO:0000313" key="4">
    <source>
        <dbReference type="EMBL" id="MBX08750.1"/>
    </source>
</evidence>
<keyword evidence="1" id="KW-0597">Phosphoprotein</keyword>
<feature type="domain" description="R3H" evidence="3">
    <location>
        <begin position="23"/>
        <end position="89"/>
    </location>
</feature>
<dbReference type="InterPro" id="IPR051937">
    <property type="entry name" value="R3H_domain_containing"/>
</dbReference>
<evidence type="ECO:0000259" key="3">
    <source>
        <dbReference type="PROSITE" id="PS51061"/>
    </source>
</evidence>
<dbReference type="Gene3D" id="3.30.1370.50">
    <property type="entry name" value="R3H-like domain"/>
    <property type="match status" value="1"/>
</dbReference>
<dbReference type="AlphaFoldDB" id="A0A2P2KSQ1"/>
<dbReference type="CDD" id="cd02642">
    <property type="entry name" value="R3H_encore_like"/>
    <property type="match status" value="1"/>
</dbReference>